<dbReference type="OrthoDB" id="6022667at2759"/>
<dbReference type="Gene3D" id="1.20.1070.10">
    <property type="entry name" value="Rhodopsin 7-helix transmembrane proteins"/>
    <property type="match status" value="1"/>
</dbReference>
<dbReference type="FunFam" id="1.20.1070.10:FF:000319">
    <property type="entry name" value="Drm corazonin receptor"/>
    <property type="match status" value="1"/>
</dbReference>
<dbReference type="GO" id="GO:0035237">
    <property type="term" value="F:corazonin receptor activity"/>
    <property type="evidence" value="ECO:0007669"/>
    <property type="project" value="TreeGrafter"/>
</dbReference>
<keyword evidence="7" id="KW-0472">Membrane</keyword>
<dbReference type="Pfam" id="PF00001">
    <property type="entry name" value="7tm_1"/>
    <property type="match status" value="1"/>
</dbReference>
<dbReference type="PANTHER" id="PTHR24230:SF163">
    <property type="entry name" value="CORAZONIN RECEPTOR, ISOFORM B"/>
    <property type="match status" value="1"/>
</dbReference>
<dbReference type="PRINTS" id="PR00237">
    <property type="entry name" value="GPCRRHODOPSN"/>
</dbReference>
<comment type="caution">
    <text evidence="12">The sequence shown here is derived from an EMBL/GenBank/DDBJ whole genome shotgun (WGS) entry which is preliminary data.</text>
</comment>
<dbReference type="GO" id="GO:0005886">
    <property type="term" value="C:plasma membrane"/>
    <property type="evidence" value="ECO:0007669"/>
    <property type="project" value="UniProtKB-SubCell"/>
</dbReference>
<evidence type="ECO:0000256" key="10">
    <source>
        <dbReference type="RuleBase" id="RU000688"/>
    </source>
</evidence>
<comment type="subcellular location">
    <subcellularLocation>
        <location evidence="1">Cell membrane</location>
        <topology evidence="1">Multi-pass membrane protein</topology>
    </subcellularLocation>
</comment>
<name>A0A6A4JAA6_APOLU</name>
<keyword evidence="9 10" id="KW-0807">Transducer</keyword>
<keyword evidence="13" id="KW-1185">Reference proteome</keyword>
<protein>
    <recommendedName>
        <fullName evidence="11">G-protein coupled receptors family 1 profile domain-containing protein</fullName>
    </recommendedName>
</protein>
<gene>
    <name evidence="12" type="ORF">GE061_019345</name>
</gene>
<dbReference type="AlphaFoldDB" id="A0A6A4JAA6"/>
<dbReference type="Proteomes" id="UP000466442">
    <property type="component" value="Linkage Group LG9"/>
</dbReference>
<dbReference type="InterPro" id="IPR000276">
    <property type="entry name" value="GPCR_Rhodpsn"/>
</dbReference>
<dbReference type="PROSITE" id="PS00237">
    <property type="entry name" value="G_PROTEIN_RECEP_F1_1"/>
    <property type="match status" value="1"/>
</dbReference>
<evidence type="ECO:0000259" key="11">
    <source>
        <dbReference type="PROSITE" id="PS50262"/>
    </source>
</evidence>
<sequence>MNESLELLESHIVSRDGVYILPLELCYLWNSTLRGENGSSFDCLEHAPVLSETAATRAVVLAIMAIISFIGNFLTIISIATSRNGRRRRQQSWSAVYTLILHLSVSDVFVTLFCLAGEAAWSYTVSWNAGNAACKIFKYLQMFSLYLSTFTLVLIGLDRFIAVRYPIRAISAAKRCSSFVVGAYVLSLILSIPQLVIFHESTGPFYEEFRQCVTYGFYTEPWQEQLYTTFSFVCMFMLPLAILVASYVATIVTISQSDKMFRSESAADGQNGRNKLDFNRRRLIHRAKMKSFRISLVIVAAFIVWWTPYYAMMIIFMFLNPDKQLSEELQKAIFFFGMSNSLVNPLIYGAFHLWRPKKSGSTRSRRQQLAYSELQRNSTFEGRRDLLGASGRWIETAGKASANRVRSVRSPRRSLDQPFPNQKCSSG</sequence>
<comment type="similarity">
    <text evidence="2 10">Belongs to the G-protein coupled receptor 1 family.</text>
</comment>
<evidence type="ECO:0000256" key="8">
    <source>
        <dbReference type="ARBA" id="ARBA00023170"/>
    </source>
</evidence>
<dbReference type="PROSITE" id="PS50262">
    <property type="entry name" value="G_PROTEIN_RECEP_F1_2"/>
    <property type="match status" value="1"/>
</dbReference>
<dbReference type="EMBL" id="WIXP02000009">
    <property type="protein sequence ID" value="KAF6205178.1"/>
    <property type="molecule type" value="Genomic_DNA"/>
</dbReference>
<keyword evidence="3" id="KW-1003">Cell membrane</keyword>
<evidence type="ECO:0000256" key="2">
    <source>
        <dbReference type="ARBA" id="ARBA00010663"/>
    </source>
</evidence>
<keyword evidence="6 10" id="KW-0297">G-protein coupled receptor</keyword>
<keyword evidence="4 10" id="KW-0812">Transmembrane</keyword>
<evidence type="ECO:0000256" key="4">
    <source>
        <dbReference type="ARBA" id="ARBA00022692"/>
    </source>
</evidence>
<evidence type="ECO:0000256" key="7">
    <source>
        <dbReference type="ARBA" id="ARBA00023136"/>
    </source>
</evidence>
<dbReference type="PANTHER" id="PTHR24230">
    <property type="entry name" value="G-PROTEIN COUPLED RECEPTOR"/>
    <property type="match status" value="1"/>
</dbReference>
<feature type="domain" description="G-protein coupled receptors family 1 profile" evidence="11">
    <location>
        <begin position="71"/>
        <end position="348"/>
    </location>
</feature>
<accession>A0A6A4JAA6</accession>
<keyword evidence="5" id="KW-1133">Transmembrane helix</keyword>
<reference evidence="12" key="1">
    <citation type="journal article" date="2021" name="Mol. Ecol. Resour.">
        <title>Apolygus lucorum genome provides insights into omnivorousness and mesophyll feeding.</title>
        <authorList>
            <person name="Liu Y."/>
            <person name="Liu H."/>
            <person name="Wang H."/>
            <person name="Huang T."/>
            <person name="Liu B."/>
            <person name="Yang B."/>
            <person name="Yin L."/>
            <person name="Li B."/>
            <person name="Zhang Y."/>
            <person name="Zhang S."/>
            <person name="Jiang F."/>
            <person name="Zhang X."/>
            <person name="Ren Y."/>
            <person name="Wang B."/>
            <person name="Wang S."/>
            <person name="Lu Y."/>
            <person name="Wu K."/>
            <person name="Fan W."/>
            <person name="Wang G."/>
        </authorList>
    </citation>
    <scope>NUCLEOTIDE SEQUENCE</scope>
    <source>
        <strain evidence="12">12Hb</strain>
    </source>
</reference>
<evidence type="ECO:0000256" key="3">
    <source>
        <dbReference type="ARBA" id="ARBA00022475"/>
    </source>
</evidence>
<evidence type="ECO:0000313" key="12">
    <source>
        <dbReference type="EMBL" id="KAF6205178.1"/>
    </source>
</evidence>
<dbReference type="InterPro" id="IPR017452">
    <property type="entry name" value="GPCR_Rhodpsn_7TM"/>
</dbReference>
<organism evidence="12 13">
    <name type="scientific">Apolygus lucorum</name>
    <name type="common">Small green plant bug</name>
    <name type="synonym">Lygocoris lucorum</name>
    <dbReference type="NCBI Taxonomy" id="248454"/>
    <lineage>
        <taxon>Eukaryota</taxon>
        <taxon>Metazoa</taxon>
        <taxon>Ecdysozoa</taxon>
        <taxon>Arthropoda</taxon>
        <taxon>Hexapoda</taxon>
        <taxon>Insecta</taxon>
        <taxon>Pterygota</taxon>
        <taxon>Neoptera</taxon>
        <taxon>Paraneoptera</taxon>
        <taxon>Hemiptera</taxon>
        <taxon>Heteroptera</taxon>
        <taxon>Panheteroptera</taxon>
        <taxon>Cimicomorpha</taxon>
        <taxon>Miridae</taxon>
        <taxon>Mirini</taxon>
        <taxon>Apolygus</taxon>
    </lineage>
</organism>
<keyword evidence="8 10" id="KW-0675">Receptor</keyword>
<dbReference type="SUPFAM" id="SSF81321">
    <property type="entry name" value="Family A G protein-coupled receptor-like"/>
    <property type="match status" value="1"/>
</dbReference>
<evidence type="ECO:0000256" key="9">
    <source>
        <dbReference type="ARBA" id="ARBA00023224"/>
    </source>
</evidence>
<evidence type="ECO:0000256" key="6">
    <source>
        <dbReference type="ARBA" id="ARBA00023040"/>
    </source>
</evidence>
<proteinExistence type="inferred from homology"/>
<evidence type="ECO:0000256" key="5">
    <source>
        <dbReference type="ARBA" id="ARBA00022989"/>
    </source>
</evidence>
<evidence type="ECO:0000256" key="1">
    <source>
        <dbReference type="ARBA" id="ARBA00004651"/>
    </source>
</evidence>
<evidence type="ECO:0000313" key="13">
    <source>
        <dbReference type="Proteomes" id="UP000466442"/>
    </source>
</evidence>